<organism evidence="1 2">
    <name type="scientific">Vaccinium darrowii</name>
    <dbReference type="NCBI Taxonomy" id="229202"/>
    <lineage>
        <taxon>Eukaryota</taxon>
        <taxon>Viridiplantae</taxon>
        <taxon>Streptophyta</taxon>
        <taxon>Embryophyta</taxon>
        <taxon>Tracheophyta</taxon>
        <taxon>Spermatophyta</taxon>
        <taxon>Magnoliopsida</taxon>
        <taxon>eudicotyledons</taxon>
        <taxon>Gunneridae</taxon>
        <taxon>Pentapetalae</taxon>
        <taxon>asterids</taxon>
        <taxon>Ericales</taxon>
        <taxon>Ericaceae</taxon>
        <taxon>Vaccinioideae</taxon>
        <taxon>Vaccinieae</taxon>
        <taxon>Vaccinium</taxon>
    </lineage>
</organism>
<accession>A0ACB7YNY0</accession>
<proteinExistence type="predicted"/>
<evidence type="ECO:0000313" key="1">
    <source>
        <dbReference type="EMBL" id="KAH7854908.1"/>
    </source>
</evidence>
<name>A0ACB7YNY0_9ERIC</name>
<dbReference type="EMBL" id="CM037161">
    <property type="protein sequence ID" value="KAH7854908.1"/>
    <property type="molecule type" value="Genomic_DNA"/>
</dbReference>
<comment type="caution">
    <text evidence="1">The sequence shown here is derived from an EMBL/GenBank/DDBJ whole genome shotgun (WGS) entry which is preliminary data.</text>
</comment>
<protein>
    <submittedName>
        <fullName evidence="1">Uncharacterized protein</fullName>
    </submittedName>
</protein>
<reference evidence="1 2" key="1">
    <citation type="journal article" date="2021" name="Hortic Res">
        <title>High-quality reference genome and annotation aids understanding of berry development for evergreen blueberry (Vaccinium darrowii).</title>
        <authorList>
            <person name="Yu J."/>
            <person name="Hulse-Kemp A.M."/>
            <person name="Babiker E."/>
            <person name="Staton M."/>
        </authorList>
    </citation>
    <scope>NUCLEOTIDE SEQUENCE [LARGE SCALE GENOMIC DNA]</scope>
    <source>
        <strain evidence="2">cv. NJ 8807/NJ 8810</strain>
        <tissue evidence="1">Young leaf</tissue>
    </source>
</reference>
<keyword evidence="2" id="KW-1185">Reference proteome</keyword>
<gene>
    <name evidence="1" type="ORF">Vadar_018970</name>
</gene>
<evidence type="ECO:0000313" key="2">
    <source>
        <dbReference type="Proteomes" id="UP000828048"/>
    </source>
</evidence>
<sequence>MSKIRKTEHLDILLAETLWDFLPSAKSFLSLDDLCKRRMQTLTDESSEQSVKDAEGHETSNLRPYSDSSKALSNPTNNDQWDSNSPKPLSNEVNDDNSAVKFNATSKLKVSPRHDLAMVFTCKVRETRSIKTMCPESYEKGVVAARCVGCNNLHLIADHLGMFGLLGSIEDILGARGEEVKRGFVDTLNITLEDLAGKEFAKKDG</sequence>
<dbReference type="Proteomes" id="UP000828048">
    <property type="component" value="Chromosome 11"/>
</dbReference>